<reference evidence="1" key="1">
    <citation type="journal article" date="2015" name="Nature">
        <title>Complex archaea that bridge the gap between prokaryotes and eukaryotes.</title>
        <authorList>
            <person name="Spang A."/>
            <person name="Saw J.H."/>
            <person name="Jorgensen S.L."/>
            <person name="Zaremba-Niedzwiedzka K."/>
            <person name="Martijn J."/>
            <person name="Lind A.E."/>
            <person name="van Eijk R."/>
            <person name="Schleper C."/>
            <person name="Guy L."/>
            <person name="Ettema T.J."/>
        </authorList>
    </citation>
    <scope>NUCLEOTIDE SEQUENCE</scope>
</reference>
<organism evidence="1">
    <name type="scientific">marine sediment metagenome</name>
    <dbReference type="NCBI Taxonomy" id="412755"/>
    <lineage>
        <taxon>unclassified sequences</taxon>
        <taxon>metagenomes</taxon>
        <taxon>ecological metagenomes</taxon>
    </lineage>
</organism>
<evidence type="ECO:0000313" key="1">
    <source>
        <dbReference type="EMBL" id="KKK58041.1"/>
    </source>
</evidence>
<gene>
    <name evidence="1" type="ORF">LCGC14_3048420</name>
</gene>
<dbReference type="EMBL" id="LAZR01064176">
    <property type="protein sequence ID" value="KKK58041.1"/>
    <property type="molecule type" value="Genomic_DNA"/>
</dbReference>
<dbReference type="AlphaFoldDB" id="A0A0F8ZDD4"/>
<proteinExistence type="predicted"/>
<name>A0A0F8ZDD4_9ZZZZ</name>
<comment type="caution">
    <text evidence="1">The sequence shown here is derived from an EMBL/GenBank/DDBJ whole genome shotgun (WGS) entry which is preliminary data.</text>
</comment>
<protein>
    <submittedName>
        <fullName evidence="1">Uncharacterized protein</fullName>
    </submittedName>
</protein>
<sequence length="118" mass="12954">MARVTVDQVNDIVDTKRDCTPFIETANLMVTEDLVGKGLTDARLVKIELYLSAHLVVLTEERGGLTRTRTGDATDGYAAPTRMGTGLELTRYGQMVMQLDTTGTLKASNKLKARFTVM</sequence>
<accession>A0A0F8ZDD4</accession>